<proteinExistence type="inferred from homology"/>
<dbReference type="InterPro" id="IPR011009">
    <property type="entry name" value="Kinase-like_dom_sf"/>
</dbReference>
<evidence type="ECO:0000256" key="4">
    <source>
        <dbReference type="ARBA" id="ARBA00022840"/>
    </source>
</evidence>
<evidence type="ECO:0000313" key="6">
    <source>
        <dbReference type="EMBL" id="BAQ70946.1"/>
    </source>
</evidence>
<organism evidence="6 7">
    <name type="scientific">Rhodovulum sulfidophilum</name>
    <name type="common">Rhodobacter sulfidophilus</name>
    <dbReference type="NCBI Taxonomy" id="35806"/>
    <lineage>
        <taxon>Bacteria</taxon>
        <taxon>Pseudomonadati</taxon>
        <taxon>Pseudomonadota</taxon>
        <taxon>Alphaproteobacteria</taxon>
        <taxon>Rhodobacterales</taxon>
        <taxon>Paracoccaceae</taxon>
        <taxon>Rhodovulum</taxon>
    </lineage>
</organism>
<name>A0A0D6B7C3_RHOSU</name>
<dbReference type="KEGG" id="rsu:NHU_03822"/>
<dbReference type="InterPro" id="IPR004147">
    <property type="entry name" value="ABC1_dom"/>
</dbReference>
<accession>A0A0D6B7C3</accession>
<dbReference type="Pfam" id="PF03109">
    <property type="entry name" value="ABC1"/>
    <property type="match status" value="1"/>
</dbReference>
<evidence type="ECO:0000256" key="1">
    <source>
        <dbReference type="ARBA" id="ARBA00009670"/>
    </source>
</evidence>
<dbReference type="InterPro" id="IPR051409">
    <property type="entry name" value="Atypical_kinase_ADCK"/>
</dbReference>
<evidence type="ECO:0000256" key="3">
    <source>
        <dbReference type="ARBA" id="ARBA00022741"/>
    </source>
</evidence>
<dbReference type="Proteomes" id="UP000064912">
    <property type="component" value="Chromosome"/>
</dbReference>
<sequence length="440" mass="49046">MSDSKFESRPLSVPSGRFARMAKFGGLASNLAGTAAINGMQQLAQGHRPKARDLFLTPANMRKVADRLAHMRGAAMKVGQLVSMDAGDMLPPELAEIMARLRADAHYMPGGQLKQVLNANWGEGWLKRFARFDVRPVAAASIGQVHRAQTKDGRDLAIKVQYPGVRRSIDSDVDNVAALLRLSGAMPKEMDIAPLLDEAKRQLHEEADYAREGHYLGRFADLLAGAPDFVVPGRHEDLTTENVLAMDFVEGVGIETLTDAPQAERDRVMGLLVSLLFRELFEFRLMQTDPNFANYRYQPDTGRVVLLDFGASREFPAAMTEAFRGLMRAGLAGDRAAIRQAILEIGFFAEDTAPRHQQLMIDMFEMSMEPLHRPGAFDFAENDVALRMRDAGMALGQDRDFWHVPPMDTLFMQRKFGGIYLLASRLRARIDLREILAPYV</sequence>
<dbReference type="GO" id="GO:0005524">
    <property type="term" value="F:ATP binding"/>
    <property type="evidence" value="ECO:0007669"/>
    <property type="project" value="UniProtKB-KW"/>
</dbReference>
<dbReference type="CDD" id="cd13970">
    <property type="entry name" value="ABC1_ADCK3"/>
    <property type="match status" value="1"/>
</dbReference>
<dbReference type="PANTHER" id="PTHR43851">
    <property type="match status" value="1"/>
</dbReference>
<protein>
    <submittedName>
        <fullName evidence="6">ABC-1 domain-containing protein</fullName>
    </submittedName>
</protein>
<dbReference type="eggNOG" id="COG0661">
    <property type="taxonomic scope" value="Bacteria"/>
</dbReference>
<dbReference type="SUPFAM" id="SSF56112">
    <property type="entry name" value="Protein kinase-like (PK-like)"/>
    <property type="match status" value="1"/>
</dbReference>
<evidence type="ECO:0000259" key="5">
    <source>
        <dbReference type="Pfam" id="PF03109"/>
    </source>
</evidence>
<keyword evidence="4" id="KW-0067">ATP-binding</keyword>
<comment type="similarity">
    <text evidence="1">Belongs to the protein kinase superfamily. ADCK protein kinase family.</text>
</comment>
<evidence type="ECO:0000313" key="7">
    <source>
        <dbReference type="Proteomes" id="UP000064912"/>
    </source>
</evidence>
<reference evidence="6 7" key="1">
    <citation type="submission" date="2015-02" db="EMBL/GenBank/DDBJ databases">
        <title>Genome sequene of Rhodovulum sulfidophilum DSM 2351.</title>
        <authorList>
            <person name="Nagao N."/>
        </authorList>
    </citation>
    <scope>NUCLEOTIDE SEQUENCE [LARGE SCALE GENOMIC DNA]</scope>
    <source>
        <strain evidence="6 7">DSM 2351</strain>
    </source>
</reference>
<dbReference type="GO" id="GO:0006744">
    <property type="term" value="P:ubiquinone biosynthetic process"/>
    <property type="evidence" value="ECO:0007669"/>
    <property type="project" value="TreeGrafter"/>
</dbReference>
<dbReference type="GO" id="GO:0016740">
    <property type="term" value="F:transferase activity"/>
    <property type="evidence" value="ECO:0007669"/>
    <property type="project" value="UniProtKB-KW"/>
</dbReference>
<dbReference type="InterPro" id="IPR034646">
    <property type="entry name" value="ADCK3_dom"/>
</dbReference>
<evidence type="ECO:0000256" key="2">
    <source>
        <dbReference type="ARBA" id="ARBA00022679"/>
    </source>
</evidence>
<dbReference type="PANTHER" id="PTHR43851:SF3">
    <property type="entry name" value="COENZYME Q8"/>
    <property type="match status" value="1"/>
</dbReference>
<dbReference type="AlphaFoldDB" id="A0A0D6B7C3"/>
<gene>
    <name evidence="6" type="ORF">NHU_03822</name>
</gene>
<dbReference type="EMBL" id="AP014800">
    <property type="protein sequence ID" value="BAQ70946.1"/>
    <property type="molecule type" value="Genomic_DNA"/>
</dbReference>
<dbReference type="PATRIC" id="fig|35806.4.peg.3917"/>
<keyword evidence="3" id="KW-0547">Nucleotide-binding</keyword>
<keyword evidence="2" id="KW-0808">Transferase</keyword>
<feature type="domain" description="ABC1 atypical kinase-like" evidence="5">
    <location>
        <begin position="101"/>
        <end position="340"/>
    </location>
</feature>